<dbReference type="AlphaFoldDB" id="A0A4U6W699"/>
<proteinExistence type="predicted"/>
<keyword evidence="2" id="KW-1185">Reference proteome</keyword>
<dbReference type="EMBL" id="CM016552">
    <property type="protein sequence ID" value="TKW37712.1"/>
    <property type="molecule type" value="Genomic_DNA"/>
</dbReference>
<protein>
    <submittedName>
        <fullName evidence="1">Uncharacterized protein</fullName>
    </submittedName>
</protein>
<dbReference type="Proteomes" id="UP000298652">
    <property type="component" value="Chromosome 1"/>
</dbReference>
<name>A0A4U6W699_SETVI</name>
<accession>A0A4U6W699</accession>
<reference evidence="1" key="1">
    <citation type="submission" date="2019-03" db="EMBL/GenBank/DDBJ databases">
        <title>WGS assembly of Setaria viridis.</title>
        <authorList>
            <person name="Huang P."/>
            <person name="Jenkins J."/>
            <person name="Grimwood J."/>
            <person name="Barry K."/>
            <person name="Healey A."/>
            <person name="Mamidi S."/>
            <person name="Sreedasyam A."/>
            <person name="Shu S."/>
            <person name="Feldman M."/>
            <person name="Wu J."/>
            <person name="Yu Y."/>
            <person name="Chen C."/>
            <person name="Johnson J."/>
            <person name="Rokhsar D."/>
            <person name="Baxter I."/>
            <person name="Schmutz J."/>
            <person name="Brutnell T."/>
            <person name="Kellogg E."/>
        </authorList>
    </citation>
    <scope>NUCLEOTIDE SEQUENCE [LARGE SCALE GENOMIC DNA]</scope>
</reference>
<dbReference type="Gramene" id="TKW37712">
    <property type="protein sequence ID" value="TKW37712"/>
    <property type="gene ID" value="SEVIR_1G066001v2"/>
</dbReference>
<sequence>MWDMLGLEATGASTVPERRNRAPPFWTPSFWHLLSSRRAAVAR</sequence>
<evidence type="ECO:0000313" key="2">
    <source>
        <dbReference type="Proteomes" id="UP000298652"/>
    </source>
</evidence>
<gene>
    <name evidence="1" type="ORF">SEVIR_1G066001v2</name>
</gene>
<evidence type="ECO:0000313" key="1">
    <source>
        <dbReference type="EMBL" id="TKW37712.1"/>
    </source>
</evidence>
<organism evidence="1 2">
    <name type="scientific">Setaria viridis</name>
    <name type="common">Green bristlegrass</name>
    <name type="synonym">Setaria italica subsp. viridis</name>
    <dbReference type="NCBI Taxonomy" id="4556"/>
    <lineage>
        <taxon>Eukaryota</taxon>
        <taxon>Viridiplantae</taxon>
        <taxon>Streptophyta</taxon>
        <taxon>Embryophyta</taxon>
        <taxon>Tracheophyta</taxon>
        <taxon>Spermatophyta</taxon>
        <taxon>Magnoliopsida</taxon>
        <taxon>Liliopsida</taxon>
        <taxon>Poales</taxon>
        <taxon>Poaceae</taxon>
        <taxon>PACMAD clade</taxon>
        <taxon>Panicoideae</taxon>
        <taxon>Panicodae</taxon>
        <taxon>Paniceae</taxon>
        <taxon>Cenchrinae</taxon>
        <taxon>Setaria</taxon>
    </lineage>
</organism>